<proteinExistence type="predicted"/>
<evidence type="ECO:0000313" key="1">
    <source>
        <dbReference type="EMBL" id="KAG9331550.1"/>
    </source>
</evidence>
<name>A0A8T2MWH3_9TELE</name>
<sequence>MAPSGAAAAVHCGNDHVRCHYKKREVFCQRPRCVPVILPSYKTCRAVYQPVLACQGAGCAEYALKLSPCCDAGSVLSVLRLRSGAGQHRRQGAHIQTVFSMLGARLHSLTGFMPEVHRQETHKSGSRRTRACAQSLLCSVSGASGGFLRRFPATFSTHCCITE</sequence>
<dbReference type="EMBL" id="JAFBMS010000324">
    <property type="protein sequence ID" value="KAG9331550.1"/>
    <property type="molecule type" value="Genomic_DNA"/>
</dbReference>
<dbReference type="AlphaFoldDB" id="A0A8T2MWH3"/>
<accession>A0A8T2MWH3</accession>
<keyword evidence="2" id="KW-1185">Reference proteome</keyword>
<organism evidence="1 2">
    <name type="scientific">Albula glossodonta</name>
    <name type="common">roundjaw bonefish</name>
    <dbReference type="NCBI Taxonomy" id="121402"/>
    <lineage>
        <taxon>Eukaryota</taxon>
        <taxon>Metazoa</taxon>
        <taxon>Chordata</taxon>
        <taxon>Craniata</taxon>
        <taxon>Vertebrata</taxon>
        <taxon>Euteleostomi</taxon>
        <taxon>Actinopterygii</taxon>
        <taxon>Neopterygii</taxon>
        <taxon>Teleostei</taxon>
        <taxon>Albuliformes</taxon>
        <taxon>Albulidae</taxon>
        <taxon>Albula</taxon>
    </lineage>
</organism>
<dbReference type="Proteomes" id="UP000824540">
    <property type="component" value="Unassembled WGS sequence"/>
</dbReference>
<reference evidence="1" key="1">
    <citation type="thesis" date="2021" institute="BYU ScholarsArchive" country="Provo, UT, USA">
        <title>Applications of and Algorithms for Genome Assembly and Genomic Analyses with an Emphasis on Marine Teleosts.</title>
        <authorList>
            <person name="Pickett B.D."/>
        </authorList>
    </citation>
    <scope>NUCLEOTIDE SEQUENCE</scope>
    <source>
        <strain evidence="1">HI-2016</strain>
    </source>
</reference>
<gene>
    <name evidence="1" type="ORF">JZ751_018861</name>
</gene>
<evidence type="ECO:0000313" key="2">
    <source>
        <dbReference type="Proteomes" id="UP000824540"/>
    </source>
</evidence>
<comment type="caution">
    <text evidence="1">The sequence shown here is derived from an EMBL/GenBank/DDBJ whole genome shotgun (WGS) entry which is preliminary data.</text>
</comment>
<protein>
    <submittedName>
        <fullName evidence="1">Uncharacterized protein</fullName>
    </submittedName>
</protein>